<name>A0ABV5GI22_9FLAO</name>
<keyword evidence="3" id="KW-1185">Reference proteome</keyword>
<dbReference type="Pfam" id="PF00534">
    <property type="entry name" value="Glycos_transf_1"/>
    <property type="match status" value="1"/>
</dbReference>
<sequence>MIEQNKKYKIAIVAYNLNTGGLAKVIINIFSLLSKVGNVDVSLLLLDNEVEYEVLGKVINFGVHTGSNNTCHFKKIKKYILFKNYLKKQKFDFIIDLRYRINPISEIFITKFLYPRTKIIYTVHSSKIDTYLLDSTFLTKWLYGKSYKIVCVAEANEKKVILRHQLKNTLTIYNPIDFEEIDEKSNEEIEFDFEYIVAVGRVVALKQFDKFIEAYSKSILINKNVKLVIIGDGTDFEKIDNLIKKMNLTNDVYLIGNSNNPYKYMKRAKFLVLCSQYEGFPLVLLESLATGVPVISFNLDSGPNEIINHQYNGLLVKNQSFEELTNAIDLLFNDKKLYHTCKLNAKSSVLQFSLEGITKDWLNLMQIK</sequence>
<protein>
    <submittedName>
        <fullName evidence="2">Glycosyltransferase</fullName>
        <ecNumber evidence="2">2.4.-.-</ecNumber>
    </submittedName>
</protein>
<dbReference type="InterPro" id="IPR001296">
    <property type="entry name" value="Glyco_trans_1"/>
</dbReference>
<feature type="domain" description="Glycosyl transferase family 1" evidence="1">
    <location>
        <begin position="187"/>
        <end position="347"/>
    </location>
</feature>
<accession>A0ABV5GI22</accession>
<dbReference type="EMBL" id="JBHMEY010000001">
    <property type="protein sequence ID" value="MFB9095032.1"/>
    <property type="molecule type" value="Genomic_DNA"/>
</dbReference>
<dbReference type="GO" id="GO:0016757">
    <property type="term" value="F:glycosyltransferase activity"/>
    <property type="evidence" value="ECO:0007669"/>
    <property type="project" value="UniProtKB-KW"/>
</dbReference>
<dbReference type="RefSeq" id="WP_236454793.1">
    <property type="nucleotide sequence ID" value="NZ_CBCSGE010000007.1"/>
</dbReference>
<organism evidence="2 3">
    <name type="scientific">Flavobacterium jumunjinense</name>
    <dbReference type="NCBI Taxonomy" id="998845"/>
    <lineage>
        <taxon>Bacteria</taxon>
        <taxon>Pseudomonadati</taxon>
        <taxon>Bacteroidota</taxon>
        <taxon>Flavobacteriia</taxon>
        <taxon>Flavobacteriales</taxon>
        <taxon>Flavobacteriaceae</taxon>
        <taxon>Flavobacterium</taxon>
    </lineage>
</organism>
<dbReference type="Proteomes" id="UP001589607">
    <property type="component" value="Unassembled WGS sequence"/>
</dbReference>
<dbReference type="EC" id="2.4.-.-" evidence="2"/>
<dbReference type="PANTHER" id="PTHR12526:SF630">
    <property type="entry name" value="GLYCOSYLTRANSFERASE"/>
    <property type="match status" value="1"/>
</dbReference>
<keyword evidence="2" id="KW-0808">Transferase</keyword>
<evidence type="ECO:0000313" key="2">
    <source>
        <dbReference type="EMBL" id="MFB9095032.1"/>
    </source>
</evidence>
<proteinExistence type="predicted"/>
<gene>
    <name evidence="2" type="ORF">ACFFVF_00765</name>
</gene>
<dbReference type="SUPFAM" id="SSF53756">
    <property type="entry name" value="UDP-Glycosyltransferase/glycogen phosphorylase"/>
    <property type="match status" value="1"/>
</dbReference>
<dbReference type="PANTHER" id="PTHR12526">
    <property type="entry name" value="GLYCOSYLTRANSFERASE"/>
    <property type="match status" value="1"/>
</dbReference>
<comment type="caution">
    <text evidence="2">The sequence shown here is derived from an EMBL/GenBank/DDBJ whole genome shotgun (WGS) entry which is preliminary data.</text>
</comment>
<dbReference type="Gene3D" id="3.40.50.2000">
    <property type="entry name" value="Glycogen Phosphorylase B"/>
    <property type="match status" value="2"/>
</dbReference>
<reference evidence="2 3" key="1">
    <citation type="submission" date="2024-09" db="EMBL/GenBank/DDBJ databases">
        <authorList>
            <person name="Sun Q."/>
            <person name="Mori K."/>
        </authorList>
    </citation>
    <scope>NUCLEOTIDE SEQUENCE [LARGE SCALE GENOMIC DNA]</scope>
    <source>
        <strain evidence="2 3">CECT 7955</strain>
    </source>
</reference>
<evidence type="ECO:0000313" key="3">
    <source>
        <dbReference type="Proteomes" id="UP001589607"/>
    </source>
</evidence>
<keyword evidence="2" id="KW-0328">Glycosyltransferase</keyword>
<evidence type="ECO:0000259" key="1">
    <source>
        <dbReference type="Pfam" id="PF00534"/>
    </source>
</evidence>